<protein>
    <submittedName>
        <fullName evidence="1">Uncharacterized protein</fullName>
    </submittedName>
</protein>
<dbReference type="AlphaFoldDB" id="A0A4Y9Z785"/>
<name>A0A4Y9Z785_9APHY</name>
<comment type="caution">
    <text evidence="1">The sequence shown here is derived from an EMBL/GenBank/DDBJ whole genome shotgun (WGS) entry which is preliminary data.</text>
</comment>
<proteinExistence type="predicted"/>
<organism evidence="1 2">
    <name type="scientific">Rhodofomes roseus</name>
    <dbReference type="NCBI Taxonomy" id="34475"/>
    <lineage>
        <taxon>Eukaryota</taxon>
        <taxon>Fungi</taxon>
        <taxon>Dikarya</taxon>
        <taxon>Basidiomycota</taxon>
        <taxon>Agaricomycotina</taxon>
        <taxon>Agaricomycetes</taxon>
        <taxon>Polyporales</taxon>
        <taxon>Rhodofomes</taxon>
    </lineage>
</organism>
<sequence>MARTIQDMPLRGSKYAPKTFKGQYWYVEEFIDDFEALLQVNNVSSDKDKVKLILRYCGQEVREVIET</sequence>
<dbReference type="STRING" id="34475.A0A4Y9Z785"/>
<evidence type="ECO:0000313" key="2">
    <source>
        <dbReference type="Proteomes" id="UP000298390"/>
    </source>
</evidence>
<dbReference type="EMBL" id="SEKV01000006">
    <property type="protein sequence ID" value="TFY69703.1"/>
    <property type="molecule type" value="Genomic_DNA"/>
</dbReference>
<evidence type="ECO:0000313" key="1">
    <source>
        <dbReference type="EMBL" id="TFY69703.1"/>
    </source>
</evidence>
<dbReference type="Proteomes" id="UP000298390">
    <property type="component" value="Unassembled WGS sequence"/>
</dbReference>
<gene>
    <name evidence="1" type="ORF">EVJ58_g263</name>
</gene>
<reference evidence="1 2" key="1">
    <citation type="submission" date="2019-01" db="EMBL/GenBank/DDBJ databases">
        <title>Genome sequencing of the rare red list fungi Fomitopsis rosea.</title>
        <authorList>
            <person name="Buettner E."/>
            <person name="Kellner H."/>
        </authorList>
    </citation>
    <scope>NUCLEOTIDE SEQUENCE [LARGE SCALE GENOMIC DNA]</scope>
    <source>
        <strain evidence="1 2">DSM 105464</strain>
    </source>
</reference>
<accession>A0A4Y9Z785</accession>